<dbReference type="Pfam" id="PF05536">
    <property type="entry name" value="Neurochondrin"/>
    <property type="match status" value="1"/>
</dbReference>
<dbReference type="InterPro" id="IPR008709">
    <property type="entry name" value="Neurochondrin"/>
</dbReference>
<sequence length="241" mass="27183">MWLTNLCVGKVTSQKHPMHQVTKSENFWSTCCQLKVKMKQGFVFVIWVLQDIPFLFHMLLTSNAVPNDNGDSRVQNFDFIQRSQGCKLVAFKVVEFLVKLLCNPVTEDMDRIFLACDTIMNLLLKQEEVHFQMEESSCISLLNALAFWAEKSDDPSVLMMAASICALGLDFTSEAALLKHPNFDSRSLTRLCHLISRSFAFATQGMADAVRSETDLIEIITSGFSRWADRFPSIKAAVLGV</sequence>
<gene>
    <name evidence="1" type="ORF">LITE_LOCUS17013</name>
</gene>
<reference evidence="1" key="1">
    <citation type="submission" date="2022-08" db="EMBL/GenBank/DDBJ databases">
        <authorList>
            <person name="Gutierrez-Valencia J."/>
        </authorList>
    </citation>
    <scope>NUCLEOTIDE SEQUENCE</scope>
</reference>
<dbReference type="PANTHER" id="PTHR13109:SF7">
    <property type="entry name" value="NEUROCHONDRIN"/>
    <property type="match status" value="1"/>
</dbReference>
<accession>A0AAV0K438</accession>
<dbReference type="AlphaFoldDB" id="A0AAV0K438"/>
<name>A0AAV0K438_9ROSI</name>
<organism evidence="1 2">
    <name type="scientific">Linum tenue</name>
    <dbReference type="NCBI Taxonomy" id="586396"/>
    <lineage>
        <taxon>Eukaryota</taxon>
        <taxon>Viridiplantae</taxon>
        <taxon>Streptophyta</taxon>
        <taxon>Embryophyta</taxon>
        <taxon>Tracheophyta</taxon>
        <taxon>Spermatophyta</taxon>
        <taxon>Magnoliopsida</taxon>
        <taxon>eudicotyledons</taxon>
        <taxon>Gunneridae</taxon>
        <taxon>Pentapetalae</taxon>
        <taxon>rosids</taxon>
        <taxon>fabids</taxon>
        <taxon>Malpighiales</taxon>
        <taxon>Linaceae</taxon>
        <taxon>Linum</taxon>
    </lineage>
</organism>
<proteinExistence type="predicted"/>
<dbReference type="EMBL" id="CAMGYJ010000005">
    <property type="protein sequence ID" value="CAI0416560.1"/>
    <property type="molecule type" value="Genomic_DNA"/>
</dbReference>
<keyword evidence="2" id="KW-1185">Reference proteome</keyword>
<evidence type="ECO:0000313" key="1">
    <source>
        <dbReference type="EMBL" id="CAI0416560.1"/>
    </source>
</evidence>
<dbReference type="Proteomes" id="UP001154282">
    <property type="component" value="Unassembled WGS sequence"/>
</dbReference>
<comment type="caution">
    <text evidence="1">The sequence shown here is derived from an EMBL/GenBank/DDBJ whole genome shotgun (WGS) entry which is preliminary data.</text>
</comment>
<evidence type="ECO:0008006" key="3">
    <source>
        <dbReference type="Google" id="ProtNLM"/>
    </source>
</evidence>
<dbReference type="PANTHER" id="PTHR13109">
    <property type="entry name" value="NEUROCHONDRIN"/>
    <property type="match status" value="1"/>
</dbReference>
<protein>
    <recommendedName>
        <fullName evidence="3">Neurochondrin</fullName>
    </recommendedName>
</protein>
<evidence type="ECO:0000313" key="2">
    <source>
        <dbReference type="Proteomes" id="UP001154282"/>
    </source>
</evidence>